<dbReference type="Pfam" id="PF01957">
    <property type="entry name" value="NfeD"/>
    <property type="match status" value="1"/>
</dbReference>
<protein>
    <recommendedName>
        <fullName evidence="1">NfeD-like C-terminal domain-containing protein</fullName>
    </recommendedName>
</protein>
<organism evidence="2">
    <name type="scientific">marine sediment metagenome</name>
    <dbReference type="NCBI Taxonomy" id="412755"/>
    <lineage>
        <taxon>unclassified sequences</taxon>
        <taxon>metagenomes</taxon>
        <taxon>ecological metagenomes</taxon>
    </lineage>
</organism>
<name>X1DVN0_9ZZZZ</name>
<comment type="caution">
    <text evidence="2">The sequence shown here is derived from an EMBL/GenBank/DDBJ whole genome shotgun (WGS) entry which is preliminary data.</text>
</comment>
<proteinExistence type="predicted"/>
<feature type="non-terminal residue" evidence="2">
    <location>
        <position position="1"/>
    </location>
</feature>
<accession>X1DVN0</accession>
<dbReference type="Gene3D" id="2.40.50.140">
    <property type="entry name" value="Nucleic acid-binding proteins"/>
    <property type="match status" value="1"/>
</dbReference>
<sequence length="36" mass="3983">EILDVVTEGEMIQKGAEVKIIRVEGSRIIVAEKETV</sequence>
<gene>
    <name evidence="2" type="ORF">S01H4_65388</name>
</gene>
<dbReference type="AlphaFoldDB" id="X1DVN0"/>
<dbReference type="EMBL" id="BART01039992">
    <property type="protein sequence ID" value="GAH25066.1"/>
    <property type="molecule type" value="Genomic_DNA"/>
</dbReference>
<evidence type="ECO:0000259" key="1">
    <source>
        <dbReference type="Pfam" id="PF01957"/>
    </source>
</evidence>
<dbReference type="InterPro" id="IPR002810">
    <property type="entry name" value="NfeD-like_C"/>
</dbReference>
<reference evidence="2" key="1">
    <citation type="journal article" date="2014" name="Front. Microbiol.">
        <title>High frequency of phylogenetically diverse reductive dehalogenase-homologous genes in deep subseafloor sedimentary metagenomes.</title>
        <authorList>
            <person name="Kawai M."/>
            <person name="Futagami T."/>
            <person name="Toyoda A."/>
            <person name="Takaki Y."/>
            <person name="Nishi S."/>
            <person name="Hori S."/>
            <person name="Arai W."/>
            <person name="Tsubouchi T."/>
            <person name="Morono Y."/>
            <person name="Uchiyama I."/>
            <person name="Ito T."/>
            <person name="Fujiyama A."/>
            <person name="Inagaki F."/>
            <person name="Takami H."/>
        </authorList>
    </citation>
    <scope>NUCLEOTIDE SEQUENCE</scope>
    <source>
        <strain evidence="2">Expedition CK06-06</strain>
    </source>
</reference>
<evidence type="ECO:0000313" key="2">
    <source>
        <dbReference type="EMBL" id="GAH25066.1"/>
    </source>
</evidence>
<feature type="domain" description="NfeD-like C-terminal" evidence="1">
    <location>
        <begin position="1"/>
        <end position="31"/>
    </location>
</feature>
<dbReference type="InterPro" id="IPR012340">
    <property type="entry name" value="NA-bd_OB-fold"/>
</dbReference>